<dbReference type="EMBL" id="LLXX01000101">
    <property type="protein sequence ID" value="KRR06840.1"/>
    <property type="molecule type" value="Genomic_DNA"/>
</dbReference>
<proteinExistence type="predicted"/>
<comment type="caution">
    <text evidence="2">The sequence shown here is derived from an EMBL/GenBank/DDBJ whole genome shotgun (WGS) entry which is preliminary data.</text>
</comment>
<dbReference type="Proteomes" id="UP000051913">
    <property type="component" value="Unassembled WGS sequence"/>
</dbReference>
<protein>
    <submittedName>
        <fullName evidence="2">Uncharacterized protein</fullName>
    </submittedName>
</protein>
<sequence>MMLQNIQAPDSPRNSRGCSETDVLVARGRLSNAKMWFAHRRWDVLPDNERGRRILQWGADHAWLAGPANPRRSVRRWCRRWASRLTDAELDDIVAAAAASNKRWTSDQSAMVLEITVRDREALQLWFFGADDDPHFEQRIKLKRAKGAARARKCRAARSTGRKRGRPALELSPEEMAARIREQNAERQRRRRASRKNPSRDIIDIGSVTDLSVTLPQTPILLPAPLDVRRAPQARRPPVPNEAIVMLELVEAELLPETKIVMPKQPEVIELIPIKARLAPARRQPVHPGVLERYRAQGNATFGGKL</sequence>
<feature type="region of interest" description="Disordered" evidence="1">
    <location>
        <begin position="182"/>
        <end position="201"/>
    </location>
</feature>
<feature type="region of interest" description="Disordered" evidence="1">
    <location>
        <begin position="154"/>
        <end position="176"/>
    </location>
</feature>
<keyword evidence="3" id="KW-1185">Reference proteome</keyword>
<feature type="compositionally biased region" description="Basic residues" evidence="1">
    <location>
        <begin position="154"/>
        <end position="166"/>
    </location>
</feature>
<reference evidence="2 3" key="1">
    <citation type="submission" date="2014-03" db="EMBL/GenBank/DDBJ databases">
        <title>Bradyrhizobium valentinum sp. nov., isolated from effective nodules of Lupinus mariae-josephae, a lupine endemic of basic-lime soils in Eastern Spain.</title>
        <authorList>
            <person name="Duran D."/>
            <person name="Rey L."/>
            <person name="Navarro A."/>
            <person name="Busquets A."/>
            <person name="Imperial J."/>
            <person name="Ruiz-Argueso T."/>
        </authorList>
    </citation>
    <scope>NUCLEOTIDE SEQUENCE [LARGE SCALE GENOMIC DNA]</scope>
    <source>
        <strain evidence="2 3">LmjM3</strain>
    </source>
</reference>
<name>A0A0R3LGE1_9BRAD</name>
<accession>A0A0R3LGE1</accession>
<evidence type="ECO:0000313" key="2">
    <source>
        <dbReference type="EMBL" id="KRR06840.1"/>
    </source>
</evidence>
<organism evidence="2 3">
    <name type="scientific">Bradyrhizobium valentinum</name>
    <dbReference type="NCBI Taxonomy" id="1518501"/>
    <lineage>
        <taxon>Bacteria</taxon>
        <taxon>Pseudomonadati</taxon>
        <taxon>Pseudomonadota</taxon>
        <taxon>Alphaproteobacteria</taxon>
        <taxon>Hyphomicrobiales</taxon>
        <taxon>Nitrobacteraceae</taxon>
        <taxon>Bradyrhizobium</taxon>
    </lineage>
</organism>
<evidence type="ECO:0000313" key="3">
    <source>
        <dbReference type="Proteomes" id="UP000051913"/>
    </source>
</evidence>
<gene>
    <name evidence="2" type="ORF">CP49_01670</name>
</gene>
<dbReference type="AlphaFoldDB" id="A0A0R3LGE1"/>
<feature type="compositionally biased region" description="Basic residues" evidence="1">
    <location>
        <begin position="188"/>
        <end position="197"/>
    </location>
</feature>
<evidence type="ECO:0000256" key="1">
    <source>
        <dbReference type="SAM" id="MobiDB-lite"/>
    </source>
</evidence>